<dbReference type="EMBL" id="BAABIS010000001">
    <property type="protein sequence ID" value="GAA4867423.1"/>
    <property type="molecule type" value="Genomic_DNA"/>
</dbReference>
<dbReference type="PANTHER" id="PTHR10302:SF27">
    <property type="entry name" value="SINGLE-STRANDED DNA-BINDING PROTEIN"/>
    <property type="match status" value="1"/>
</dbReference>
<dbReference type="SUPFAM" id="SSF50249">
    <property type="entry name" value="Nucleic acid-binding proteins"/>
    <property type="match status" value="1"/>
</dbReference>
<evidence type="ECO:0000256" key="3">
    <source>
        <dbReference type="RuleBase" id="RU000524"/>
    </source>
</evidence>
<accession>A0ABP9E4Z3</accession>
<dbReference type="RefSeq" id="WP_345699330.1">
    <property type="nucleotide sequence ID" value="NZ_BAABIS010000001.1"/>
</dbReference>
<organism evidence="4 5">
    <name type="scientific">Kitasatospora terrestris</name>
    <dbReference type="NCBI Taxonomy" id="258051"/>
    <lineage>
        <taxon>Bacteria</taxon>
        <taxon>Bacillati</taxon>
        <taxon>Actinomycetota</taxon>
        <taxon>Actinomycetes</taxon>
        <taxon>Kitasatosporales</taxon>
        <taxon>Streptomycetaceae</taxon>
        <taxon>Kitasatospora</taxon>
    </lineage>
</organism>
<keyword evidence="1 2" id="KW-0238">DNA-binding</keyword>
<evidence type="ECO:0000256" key="2">
    <source>
        <dbReference type="HAMAP-Rule" id="MF_00984"/>
    </source>
</evidence>
<reference evidence="5" key="1">
    <citation type="journal article" date="2019" name="Int. J. Syst. Evol. Microbiol.">
        <title>The Global Catalogue of Microorganisms (GCM) 10K type strain sequencing project: providing services to taxonomists for standard genome sequencing and annotation.</title>
        <authorList>
            <consortium name="The Broad Institute Genomics Platform"/>
            <consortium name="The Broad Institute Genome Sequencing Center for Infectious Disease"/>
            <person name="Wu L."/>
            <person name="Ma J."/>
        </authorList>
    </citation>
    <scope>NUCLEOTIDE SEQUENCE [LARGE SCALE GENOMIC DNA]</scope>
    <source>
        <strain evidence="5">JCM 13006</strain>
    </source>
</reference>
<dbReference type="CDD" id="cd04496">
    <property type="entry name" value="SSB_OBF"/>
    <property type="match status" value="1"/>
</dbReference>
<dbReference type="InterPro" id="IPR000424">
    <property type="entry name" value="Primosome_PriB/ssb"/>
</dbReference>
<dbReference type="GO" id="GO:0003677">
    <property type="term" value="F:DNA binding"/>
    <property type="evidence" value="ECO:0007669"/>
    <property type="project" value="UniProtKB-KW"/>
</dbReference>
<protein>
    <recommendedName>
        <fullName evidence="2 3">Single-stranded DNA-binding protein</fullName>
        <shortName evidence="2">SSB</shortName>
    </recommendedName>
</protein>
<evidence type="ECO:0000256" key="1">
    <source>
        <dbReference type="ARBA" id="ARBA00023125"/>
    </source>
</evidence>
<proteinExistence type="inferred from homology"/>
<dbReference type="PROSITE" id="PS50935">
    <property type="entry name" value="SSB"/>
    <property type="match status" value="1"/>
</dbReference>
<dbReference type="InterPro" id="IPR012340">
    <property type="entry name" value="NA-bd_OB-fold"/>
</dbReference>
<evidence type="ECO:0000313" key="4">
    <source>
        <dbReference type="EMBL" id="GAA4867423.1"/>
    </source>
</evidence>
<keyword evidence="5" id="KW-1185">Reference proteome</keyword>
<comment type="subunit">
    <text evidence="2">Homotetramer.</text>
</comment>
<dbReference type="Proteomes" id="UP001501752">
    <property type="component" value="Unassembled WGS sequence"/>
</dbReference>
<gene>
    <name evidence="4" type="ORF">GCM10023235_52480</name>
</gene>
<comment type="caution">
    <text evidence="2">Lacks conserved residue(s) required for the propagation of feature annotation.</text>
</comment>
<dbReference type="NCBIfam" id="TIGR00621">
    <property type="entry name" value="ssb"/>
    <property type="match status" value="1"/>
</dbReference>
<dbReference type="InterPro" id="IPR011344">
    <property type="entry name" value="ssDNA-bd"/>
</dbReference>
<dbReference type="HAMAP" id="MF_00984">
    <property type="entry name" value="SSB"/>
    <property type="match status" value="1"/>
</dbReference>
<dbReference type="PANTHER" id="PTHR10302">
    <property type="entry name" value="SINGLE-STRANDED DNA-BINDING PROTEIN"/>
    <property type="match status" value="1"/>
</dbReference>
<dbReference type="Gene3D" id="2.40.50.140">
    <property type="entry name" value="Nucleic acid-binding proteins"/>
    <property type="match status" value="1"/>
</dbReference>
<dbReference type="Pfam" id="PF00436">
    <property type="entry name" value="SSB"/>
    <property type="match status" value="1"/>
</dbReference>
<sequence length="193" mass="20242">MNETLVTMVGNVASTVTYRETPAGVPVANFRMAATERRYDRGRGDWVDGDTTWVTVIAWRWLAANVVSSVNKGDPVVVSGRLRVREWGEEGERRAVVEIDARSVGHDLARGTSAFRWAVEARSAAVRGSSPGDGRGGEAPAGGAGGPVVLLEDAVPEWIVAAVAARREAVATSSAEGVTEGAGDDAVVVEAVK</sequence>
<comment type="caution">
    <text evidence="4">The sequence shown here is derived from an EMBL/GenBank/DDBJ whole genome shotgun (WGS) entry which is preliminary data.</text>
</comment>
<name>A0ABP9E4Z3_9ACTN</name>
<evidence type="ECO:0000313" key="5">
    <source>
        <dbReference type="Proteomes" id="UP001501752"/>
    </source>
</evidence>